<feature type="compositionally biased region" description="Basic and acidic residues" evidence="4">
    <location>
        <begin position="1017"/>
        <end position="1038"/>
    </location>
</feature>
<feature type="compositionally biased region" description="Basic and acidic residues" evidence="4">
    <location>
        <begin position="1"/>
        <end position="18"/>
    </location>
</feature>
<dbReference type="Gene3D" id="1.10.238.150">
    <property type="entry name" value="Formin, FH3 diaphanous domain"/>
    <property type="match status" value="1"/>
</dbReference>
<feature type="region of interest" description="Disordered" evidence="4">
    <location>
        <begin position="1017"/>
        <end position="1045"/>
    </location>
</feature>
<dbReference type="InterPro" id="IPR010473">
    <property type="entry name" value="GTPase-bd"/>
</dbReference>
<dbReference type="SUPFAM" id="SSF81995">
    <property type="entry name" value="beta-sandwich domain of Sec23/24"/>
    <property type="match status" value="1"/>
</dbReference>
<dbReference type="SMART" id="SM01140">
    <property type="entry name" value="Drf_GBD"/>
    <property type="match status" value="1"/>
</dbReference>
<evidence type="ECO:0000256" key="1">
    <source>
        <dbReference type="ARBA" id="ARBA00008214"/>
    </source>
</evidence>
<dbReference type="Pfam" id="PF02181">
    <property type="entry name" value="FH2"/>
    <property type="match status" value="1"/>
</dbReference>
<evidence type="ECO:0000256" key="2">
    <source>
        <dbReference type="ARBA" id="ARBA00023054"/>
    </source>
</evidence>
<feature type="coiled-coil region" evidence="3">
    <location>
        <begin position="464"/>
        <end position="510"/>
    </location>
</feature>
<dbReference type="GO" id="GO:0031267">
    <property type="term" value="F:small GTPase binding"/>
    <property type="evidence" value="ECO:0007669"/>
    <property type="project" value="InterPro"/>
</dbReference>
<evidence type="ECO:0008006" key="10">
    <source>
        <dbReference type="Google" id="ProtNLM"/>
    </source>
</evidence>
<feature type="region of interest" description="Disordered" evidence="4">
    <location>
        <begin position="523"/>
        <end position="617"/>
    </location>
</feature>
<feature type="domain" description="DAD" evidence="5">
    <location>
        <begin position="1043"/>
        <end position="1072"/>
    </location>
</feature>
<dbReference type="InterPro" id="IPR010472">
    <property type="entry name" value="FH3_dom"/>
</dbReference>
<dbReference type="GO" id="GO:0005884">
    <property type="term" value="C:actin filament"/>
    <property type="evidence" value="ECO:0007669"/>
    <property type="project" value="TreeGrafter"/>
</dbReference>
<dbReference type="SUPFAM" id="SSF101447">
    <property type="entry name" value="Formin homology 2 domain (FH2 domain)"/>
    <property type="match status" value="1"/>
</dbReference>
<dbReference type="Gene3D" id="1.10.20.40">
    <property type="entry name" value="Formin, diaphanous GTPase-binding domain"/>
    <property type="match status" value="1"/>
</dbReference>
<dbReference type="Proteomes" id="UP001153712">
    <property type="component" value="Chromosome 5"/>
</dbReference>
<dbReference type="AlphaFoldDB" id="A0A9N9XRI1"/>
<dbReference type="InterPro" id="IPR016024">
    <property type="entry name" value="ARM-type_fold"/>
</dbReference>
<sequence>MEGKMDKKTKGKMKEKSPKLTLRMSFSKKARNKTAPGGGVDLESWFKTGTTKKPGAQRPISAMVVRPNYDTDIIDVDEEEEQKLIDAMGEKEVNLKIEELLSDMNLNDDKKKPLRNMPLEQKREMLKMQSKKKGQQDTGNRFNDPEDYYKYLDQHANNNSDYLQLNKCLGCMESLRVAVANNPVSWVERFSSIGGLEKVIKVLDLGVKNKDVRLQIECLKCLEKFMNNTTGLKAFFNYSKGHLTVARCLDYEKPPVMIQALKLLAPVCVLDENEEEVGVKRVLKAITEVGEEMNRERFLPVVNGITKSDNVDLQSMCFQFINALLSETEDFEFRMHLRNEIVRNGLYDKIQQLKNEAHPVLKTQFNIFELRREDDADELHERFDKVRMDLDDMQDCFEVLKNMTLDTPSEPYLLSILQHLLFIKDDIALRSAYFKIIEEVIAQVVLHKSGLDPDFKKNHIEIDLQSLLDELKDKPNQIESAEVENLKKQLEEALAAKTEAEAKLEIALGRAVSAESTGKLNPELVNKITVPPPPPMPGAGRAPAPPPMPGAPPPPPMPGAPPPPPMPGVGGGPPPPPMPPGAGPPPPPPPPGMGGGPPPPPGMGARPPPPMGGMARPDLLPYGLKPKRKWEVKGPLKRANWKMILPQKMSESSFWIKAKEEELAEPDILDGLAKKFSSKPPKTTNDVTDKCYSTGTLKRVKELRILDGKTAQNISILLGGTLKHMSYDEIKRALLRCDEEILTGNTIEQLVQYLPPADQLNKLQNLKESYQDLTEAEQFCVKLSEVKRLMPRLKSLSFKYHYTEMVQDTKPGIVAATTACEEVKKSKKFAKILELILLMGNYMNTGSKNGQAFGFEMSFLTKLTATKDINNKQTLLHYITETIEAKWPDLLSFYDEMPHIDQASRVSLENIQKTLKQMDSSIRNLKTDLTHNRVPQSDDDKFLDKFAEEAREQCDILHKMFKKVENLFGDLAEYYVFDKQKYTLEEFFTDLKTFKDSFCKAKMDNLKEKELEEKRDKAKQAKLKQEKEKEERNKRRLVDMNPSETQEGVMDSLLEALSTGSAFGREQKRRRGHRPAGAERRAQLVRSRSRTALITGRELTSDITA</sequence>
<dbReference type="SUPFAM" id="SSF48371">
    <property type="entry name" value="ARM repeat"/>
    <property type="match status" value="1"/>
</dbReference>
<evidence type="ECO:0000259" key="7">
    <source>
        <dbReference type="PROSITE" id="PS51444"/>
    </source>
</evidence>
<feature type="domain" description="GBD/FH3" evidence="6">
    <location>
        <begin position="85"/>
        <end position="452"/>
    </location>
</feature>
<dbReference type="InterPro" id="IPR014767">
    <property type="entry name" value="DAD_dom"/>
</dbReference>
<dbReference type="Gene3D" id="1.20.58.630">
    <property type="match status" value="1"/>
</dbReference>
<comment type="similarity">
    <text evidence="1">Belongs to the formin homology family. Diaphanous subfamily.</text>
</comment>
<feature type="compositionally biased region" description="Pro residues" evidence="4">
    <location>
        <begin position="530"/>
        <end position="611"/>
    </location>
</feature>
<protein>
    <recommendedName>
        <fullName evidence="10">Protein diaphanous</fullName>
    </recommendedName>
</protein>
<keyword evidence="9" id="KW-1185">Reference proteome</keyword>
<evidence type="ECO:0000259" key="6">
    <source>
        <dbReference type="PROSITE" id="PS51232"/>
    </source>
</evidence>
<dbReference type="SMART" id="SM00498">
    <property type="entry name" value="FH2"/>
    <property type="match status" value="1"/>
</dbReference>
<organism evidence="8 9">
    <name type="scientific">Phyllotreta striolata</name>
    <name type="common">Striped flea beetle</name>
    <name type="synonym">Crioceris striolata</name>
    <dbReference type="NCBI Taxonomy" id="444603"/>
    <lineage>
        <taxon>Eukaryota</taxon>
        <taxon>Metazoa</taxon>
        <taxon>Ecdysozoa</taxon>
        <taxon>Arthropoda</taxon>
        <taxon>Hexapoda</taxon>
        <taxon>Insecta</taxon>
        <taxon>Pterygota</taxon>
        <taxon>Neoptera</taxon>
        <taxon>Endopterygota</taxon>
        <taxon>Coleoptera</taxon>
        <taxon>Polyphaga</taxon>
        <taxon>Cucujiformia</taxon>
        <taxon>Chrysomeloidea</taxon>
        <taxon>Chrysomelidae</taxon>
        <taxon>Galerucinae</taxon>
        <taxon>Alticini</taxon>
        <taxon>Phyllotreta</taxon>
    </lineage>
</organism>
<dbReference type="GO" id="GO:0030041">
    <property type="term" value="P:actin filament polymerization"/>
    <property type="evidence" value="ECO:0007669"/>
    <property type="project" value="TreeGrafter"/>
</dbReference>
<proteinExistence type="inferred from homology"/>
<dbReference type="SMART" id="SM01139">
    <property type="entry name" value="Drf_FH3"/>
    <property type="match status" value="1"/>
</dbReference>
<name>A0A9N9XRI1_PHYSR</name>
<dbReference type="InterPro" id="IPR044933">
    <property type="entry name" value="DIA_GBD_sf"/>
</dbReference>
<dbReference type="GO" id="GO:0003779">
    <property type="term" value="F:actin binding"/>
    <property type="evidence" value="ECO:0007669"/>
    <property type="project" value="InterPro"/>
</dbReference>
<dbReference type="PANTHER" id="PTHR45691:SF6">
    <property type="entry name" value="PROTEIN DIAPHANOUS"/>
    <property type="match status" value="1"/>
</dbReference>
<dbReference type="Gene3D" id="1.25.10.10">
    <property type="entry name" value="Leucine-rich Repeat Variant"/>
    <property type="match status" value="1"/>
</dbReference>
<dbReference type="Gene3D" id="1.20.58.2220">
    <property type="entry name" value="Formin, FH2 domain"/>
    <property type="match status" value="1"/>
</dbReference>
<dbReference type="EMBL" id="OU900098">
    <property type="protein sequence ID" value="CAG9862213.1"/>
    <property type="molecule type" value="Genomic_DNA"/>
</dbReference>
<evidence type="ECO:0000256" key="3">
    <source>
        <dbReference type="SAM" id="Coils"/>
    </source>
</evidence>
<feature type="coiled-coil region" evidence="3">
    <location>
        <begin position="908"/>
        <end position="967"/>
    </location>
</feature>
<dbReference type="InterPro" id="IPR051412">
    <property type="entry name" value="Formin_Homology_Diaphanous_sf"/>
</dbReference>
<dbReference type="Pfam" id="PF06371">
    <property type="entry name" value="Drf_GBD"/>
    <property type="match status" value="1"/>
</dbReference>
<dbReference type="OrthoDB" id="1104827at2759"/>
<evidence type="ECO:0000313" key="8">
    <source>
        <dbReference type="EMBL" id="CAG9862213.1"/>
    </source>
</evidence>
<keyword evidence="2 3" id="KW-0175">Coiled coil</keyword>
<accession>A0A9N9XRI1</accession>
<feature type="region of interest" description="Disordered" evidence="4">
    <location>
        <begin position="1"/>
        <end position="57"/>
    </location>
</feature>
<evidence type="ECO:0000259" key="5">
    <source>
        <dbReference type="PROSITE" id="PS51231"/>
    </source>
</evidence>
<dbReference type="PROSITE" id="PS51444">
    <property type="entry name" value="FH2"/>
    <property type="match status" value="1"/>
</dbReference>
<dbReference type="Pfam" id="PF06367">
    <property type="entry name" value="Drf_FH3"/>
    <property type="match status" value="1"/>
</dbReference>
<gene>
    <name evidence="8" type="ORF">PHYEVI_LOCUS8533</name>
</gene>
<dbReference type="PANTHER" id="PTHR45691">
    <property type="entry name" value="PROTEIN DIAPHANOUS"/>
    <property type="match status" value="1"/>
</dbReference>
<evidence type="ECO:0000313" key="9">
    <source>
        <dbReference type="Proteomes" id="UP001153712"/>
    </source>
</evidence>
<feature type="domain" description="FH2" evidence="7">
    <location>
        <begin position="626"/>
        <end position="1024"/>
    </location>
</feature>
<dbReference type="InterPro" id="IPR042201">
    <property type="entry name" value="FH2_Formin_sf"/>
</dbReference>
<reference evidence="8" key="1">
    <citation type="submission" date="2022-01" db="EMBL/GenBank/DDBJ databases">
        <authorList>
            <person name="King R."/>
        </authorList>
    </citation>
    <scope>NUCLEOTIDE SEQUENCE</scope>
</reference>
<dbReference type="InterPro" id="IPR011989">
    <property type="entry name" value="ARM-like"/>
</dbReference>
<dbReference type="PROSITE" id="PS51231">
    <property type="entry name" value="DAD"/>
    <property type="match status" value="1"/>
</dbReference>
<dbReference type="Gene3D" id="6.10.30.30">
    <property type="match status" value="1"/>
</dbReference>
<evidence type="ECO:0000256" key="4">
    <source>
        <dbReference type="SAM" id="MobiDB-lite"/>
    </source>
</evidence>
<feature type="region of interest" description="Disordered" evidence="4">
    <location>
        <begin position="1060"/>
        <end position="1105"/>
    </location>
</feature>
<dbReference type="PROSITE" id="PS51232">
    <property type="entry name" value="GBD_FH3"/>
    <property type="match status" value="1"/>
</dbReference>
<dbReference type="InterPro" id="IPR014768">
    <property type="entry name" value="GBD/FH3_dom"/>
</dbReference>
<dbReference type="InterPro" id="IPR015425">
    <property type="entry name" value="FH2_Formin"/>
</dbReference>